<dbReference type="PANTHER" id="PTHR43032:SF2">
    <property type="entry name" value="BLL0505 PROTEIN"/>
    <property type="match status" value="1"/>
</dbReference>
<sequence length="287" mass="31557">MTDTHKPSGLSLSKPVSQYGKTPFDRLRANGKGRQVSITRRKLLGGAALGLAGGLLSGCDMLNDSKPFRNMLRSAESANFTVQRALTDRQALATTFPESAISPVFPSNGTKEPDSASYARFAARDFAGWPLIIDGLVENPLDLTLEQVRAMPSQTQITRHDCVEGWSAIGKWTGVRLSHLLEQAKLKPEARYLVFHCADRLYGVPYYESIDLIDAHHPQTILAWALNDEPLPIGNGAPLRLRVERQLGYKHAKYVVRIEAVSTLGGVYGGKGGYWEDVANYAWYAGI</sequence>
<feature type="compositionally biased region" description="Polar residues" evidence="1">
    <location>
        <begin position="10"/>
        <end position="20"/>
    </location>
</feature>
<proteinExistence type="predicted"/>
<dbReference type="Pfam" id="PF00174">
    <property type="entry name" value="Oxidored_molyb"/>
    <property type="match status" value="1"/>
</dbReference>
<dbReference type="Proteomes" id="UP001302429">
    <property type="component" value="Chromosome"/>
</dbReference>
<dbReference type="InterPro" id="IPR000572">
    <property type="entry name" value="OxRdtase_Mopterin-bd_dom"/>
</dbReference>
<name>A0AA97F544_9SPHN</name>
<evidence type="ECO:0000256" key="1">
    <source>
        <dbReference type="SAM" id="MobiDB-lite"/>
    </source>
</evidence>
<evidence type="ECO:0000313" key="3">
    <source>
        <dbReference type="EMBL" id="WOE74504.1"/>
    </source>
</evidence>
<dbReference type="EMBL" id="CP136594">
    <property type="protein sequence ID" value="WOE74504.1"/>
    <property type="molecule type" value="Genomic_DNA"/>
</dbReference>
<dbReference type="InterPro" id="IPR006311">
    <property type="entry name" value="TAT_signal"/>
</dbReference>
<keyword evidence="4" id="KW-1185">Reference proteome</keyword>
<dbReference type="KEGG" id="acoa:RB602_11680"/>
<accession>A0AA97F544</accession>
<dbReference type="PANTHER" id="PTHR43032">
    <property type="entry name" value="PROTEIN-METHIONINE-SULFOXIDE REDUCTASE"/>
    <property type="match status" value="1"/>
</dbReference>
<reference evidence="3 4" key="1">
    <citation type="submission" date="2023-10" db="EMBL/GenBank/DDBJ databases">
        <title>Complete genome sequence of a Sphingomonadaceae bacterium.</title>
        <authorList>
            <person name="Yan C."/>
        </authorList>
    </citation>
    <scope>NUCLEOTIDE SEQUENCE [LARGE SCALE GENOMIC DNA]</scope>
    <source>
        <strain evidence="3 4">SCSIO 66989</strain>
    </source>
</reference>
<gene>
    <name evidence="3" type="ORF">RB602_11680</name>
</gene>
<feature type="domain" description="Oxidoreductase molybdopterin-binding" evidence="2">
    <location>
        <begin position="125"/>
        <end position="261"/>
    </location>
</feature>
<dbReference type="AlphaFoldDB" id="A0AA97F544"/>
<evidence type="ECO:0000313" key="4">
    <source>
        <dbReference type="Proteomes" id="UP001302429"/>
    </source>
</evidence>
<protein>
    <submittedName>
        <fullName evidence="3">Molybdopterin-dependent oxidoreductase</fullName>
    </submittedName>
</protein>
<dbReference type="Gene3D" id="3.90.420.10">
    <property type="entry name" value="Oxidoreductase, molybdopterin-binding domain"/>
    <property type="match status" value="1"/>
</dbReference>
<dbReference type="PROSITE" id="PS51318">
    <property type="entry name" value="TAT"/>
    <property type="match status" value="1"/>
</dbReference>
<feature type="region of interest" description="Disordered" evidence="1">
    <location>
        <begin position="1"/>
        <end position="32"/>
    </location>
</feature>
<organism evidence="3 4">
    <name type="scientific">Alterisphingorhabdus coralli</name>
    <dbReference type="NCBI Taxonomy" id="3071408"/>
    <lineage>
        <taxon>Bacteria</taxon>
        <taxon>Pseudomonadati</taxon>
        <taxon>Pseudomonadota</taxon>
        <taxon>Alphaproteobacteria</taxon>
        <taxon>Sphingomonadales</taxon>
        <taxon>Sphingomonadaceae</taxon>
        <taxon>Alterisphingorhabdus (ex Yan et al. 2024)</taxon>
    </lineage>
</organism>
<evidence type="ECO:0000259" key="2">
    <source>
        <dbReference type="Pfam" id="PF00174"/>
    </source>
</evidence>
<dbReference type="RefSeq" id="WP_317080760.1">
    <property type="nucleotide sequence ID" value="NZ_CP136594.1"/>
</dbReference>
<dbReference type="SUPFAM" id="SSF56524">
    <property type="entry name" value="Oxidoreductase molybdopterin-binding domain"/>
    <property type="match status" value="1"/>
</dbReference>
<dbReference type="InterPro" id="IPR036374">
    <property type="entry name" value="OxRdtase_Mopterin-bd_sf"/>
</dbReference>